<organism evidence="2 3">
    <name type="scientific">Rhizopus oryzae</name>
    <name type="common">Mucormycosis agent</name>
    <name type="synonym">Rhizopus arrhizus var. delemar</name>
    <dbReference type="NCBI Taxonomy" id="64495"/>
    <lineage>
        <taxon>Eukaryota</taxon>
        <taxon>Fungi</taxon>
        <taxon>Fungi incertae sedis</taxon>
        <taxon>Mucoromycota</taxon>
        <taxon>Mucoromycotina</taxon>
        <taxon>Mucoromycetes</taxon>
        <taxon>Mucorales</taxon>
        <taxon>Mucorineae</taxon>
        <taxon>Rhizopodaceae</taxon>
        <taxon>Rhizopus</taxon>
    </lineage>
</organism>
<sequence length="227" mass="26037">MQSVITSTFSGVFFPHSIEFDRINEKSYFLLYEPYMANYSVKVVANLNLVQDMIHGYDSEWDITRASERKEPLALLATGLMKQKPTMRAFLGRVMEEKFHMQAFALTIIPGIPFVPERLKELIHPEVAPVQLGEDSTENDEPRSYNPYYTDEDEPYVPPEYPSYVRRMSDSSSDANTEKHYDQHVGGFPEDMLRYAESSGSEKNYYAIIAADSDHLGNQHKGNPFKS</sequence>
<evidence type="ECO:0000313" key="2">
    <source>
        <dbReference type="EMBL" id="KAG1542433.1"/>
    </source>
</evidence>
<evidence type="ECO:0000256" key="1">
    <source>
        <dbReference type="SAM" id="MobiDB-lite"/>
    </source>
</evidence>
<accession>A0A9P6Y979</accession>
<protein>
    <submittedName>
        <fullName evidence="2">Uncharacterized protein</fullName>
    </submittedName>
</protein>
<reference evidence="2" key="1">
    <citation type="journal article" date="2020" name="Microb. Genom.">
        <title>Genetic diversity of clinical and environmental Mucorales isolates obtained from an investigation of mucormycosis cases among solid organ transplant recipients.</title>
        <authorList>
            <person name="Nguyen M.H."/>
            <person name="Kaul D."/>
            <person name="Muto C."/>
            <person name="Cheng S.J."/>
            <person name="Richter R.A."/>
            <person name="Bruno V.M."/>
            <person name="Liu G."/>
            <person name="Beyhan S."/>
            <person name="Sundermann A.J."/>
            <person name="Mounaud S."/>
            <person name="Pasculle A.W."/>
            <person name="Nierman W.C."/>
            <person name="Driscoll E."/>
            <person name="Cumbie R."/>
            <person name="Clancy C.J."/>
            <person name="Dupont C.L."/>
        </authorList>
    </citation>
    <scope>NUCLEOTIDE SEQUENCE</scope>
    <source>
        <strain evidence="2">GL16</strain>
    </source>
</reference>
<dbReference type="Proteomes" id="UP000717996">
    <property type="component" value="Unassembled WGS sequence"/>
</dbReference>
<proteinExistence type="predicted"/>
<gene>
    <name evidence="2" type="ORF">G6F51_007270</name>
</gene>
<dbReference type="AlphaFoldDB" id="A0A9P6Y979"/>
<dbReference type="EMBL" id="JAANIT010001069">
    <property type="protein sequence ID" value="KAG1542433.1"/>
    <property type="molecule type" value="Genomic_DNA"/>
</dbReference>
<comment type="caution">
    <text evidence="2">The sequence shown here is derived from an EMBL/GenBank/DDBJ whole genome shotgun (WGS) entry which is preliminary data.</text>
</comment>
<evidence type="ECO:0000313" key="3">
    <source>
        <dbReference type="Proteomes" id="UP000717996"/>
    </source>
</evidence>
<name>A0A9P6Y979_RHIOR</name>
<feature type="region of interest" description="Disordered" evidence="1">
    <location>
        <begin position="130"/>
        <end position="153"/>
    </location>
</feature>